<evidence type="ECO:0000256" key="2">
    <source>
        <dbReference type="ARBA" id="ARBA00022723"/>
    </source>
</evidence>
<proteinExistence type="predicted"/>
<feature type="chain" id="PRO_5032418508" evidence="5">
    <location>
        <begin position="25"/>
        <end position="126"/>
    </location>
</feature>
<dbReference type="EMBL" id="DRLF01000005">
    <property type="protein sequence ID" value="HEC05228.1"/>
    <property type="molecule type" value="Genomic_DNA"/>
</dbReference>
<dbReference type="Proteomes" id="UP000886339">
    <property type="component" value="Unassembled WGS sequence"/>
</dbReference>
<feature type="domain" description="Cytochrome c" evidence="6">
    <location>
        <begin position="25"/>
        <end position="125"/>
    </location>
</feature>
<dbReference type="AlphaFoldDB" id="A0A831RW53"/>
<keyword evidence="5" id="KW-0732">Signal</keyword>
<protein>
    <submittedName>
        <fullName evidence="7">Cytochrome c</fullName>
    </submittedName>
</protein>
<dbReference type="PROSITE" id="PS51007">
    <property type="entry name" value="CYTC"/>
    <property type="match status" value="1"/>
</dbReference>
<evidence type="ECO:0000259" key="6">
    <source>
        <dbReference type="PROSITE" id="PS51007"/>
    </source>
</evidence>
<comment type="caution">
    <text evidence="7">The sequence shown here is derived from an EMBL/GenBank/DDBJ whole genome shotgun (WGS) entry which is preliminary data.</text>
</comment>
<evidence type="ECO:0000256" key="1">
    <source>
        <dbReference type="ARBA" id="ARBA00022617"/>
    </source>
</evidence>
<dbReference type="InterPro" id="IPR009056">
    <property type="entry name" value="Cyt_c-like_dom"/>
</dbReference>
<evidence type="ECO:0000256" key="4">
    <source>
        <dbReference type="PROSITE-ProRule" id="PRU00433"/>
    </source>
</evidence>
<sequence length="126" mass="12469">MKHLSLKNLGIGLIICLSWNSAMAGDAAAGKAIYDGKGACASCHGLTGAGDGAAAAALNPKPADFTTGSFRLDANGNGTPGEDADLAAVIKKGGGAFGGNAAMPARADFSDDEIASLVAYIRSLKK</sequence>
<dbReference type="Gene3D" id="1.10.760.10">
    <property type="entry name" value="Cytochrome c-like domain"/>
    <property type="match status" value="1"/>
</dbReference>
<dbReference type="GO" id="GO:0046872">
    <property type="term" value="F:metal ion binding"/>
    <property type="evidence" value="ECO:0007669"/>
    <property type="project" value="UniProtKB-KW"/>
</dbReference>
<dbReference type="Pfam" id="PF00034">
    <property type="entry name" value="Cytochrom_C"/>
    <property type="match status" value="1"/>
</dbReference>
<reference evidence="7" key="1">
    <citation type="journal article" date="2020" name="mSystems">
        <title>Genome- and Community-Level Interaction Insights into Carbon Utilization and Element Cycling Functions of Hydrothermarchaeota in Hydrothermal Sediment.</title>
        <authorList>
            <person name="Zhou Z."/>
            <person name="Liu Y."/>
            <person name="Xu W."/>
            <person name="Pan J."/>
            <person name="Luo Z.H."/>
            <person name="Li M."/>
        </authorList>
    </citation>
    <scope>NUCLEOTIDE SEQUENCE [LARGE SCALE GENOMIC DNA]</scope>
    <source>
        <strain evidence="7">HyVt-458</strain>
    </source>
</reference>
<dbReference type="SUPFAM" id="SSF46626">
    <property type="entry name" value="Cytochrome c"/>
    <property type="match status" value="1"/>
</dbReference>
<name>A0A831RW53_9GAMM</name>
<keyword evidence="3 4" id="KW-0408">Iron</keyword>
<evidence type="ECO:0000256" key="5">
    <source>
        <dbReference type="SAM" id="SignalP"/>
    </source>
</evidence>
<dbReference type="GO" id="GO:0009055">
    <property type="term" value="F:electron transfer activity"/>
    <property type="evidence" value="ECO:0007669"/>
    <property type="project" value="InterPro"/>
</dbReference>
<keyword evidence="1 4" id="KW-0349">Heme</keyword>
<evidence type="ECO:0000256" key="3">
    <source>
        <dbReference type="ARBA" id="ARBA00023004"/>
    </source>
</evidence>
<gene>
    <name evidence="7" type="ORF">ENJ12_00110</name>
</gene>
<feature type="signal peptide" evidence="5">
    <location>
        <begin position="1"/>
        <end position="24"/>
    </location>
</feature>
<accession>A0A831RW53</accession>
<organism evidence="7">
    <name type="scientific">Thiolapillus brandeum</name>
    <dbReference type="NCBI Taxonomy" id="1076588"/>
    <lineage>
        <taxon>Bacteria</taxon>
        <taxon>Pseudomonadati</taxon>
        <taxon>Pseudomonadota</taxon>
        <taxon>Gammaproteobacteria</taxon>
        <taxon>Chromatiales</taxon>
        <taxon>Sedimenticolaceae</taxon>
        <taxon>Thiolapillus</taxon>
    </lineage>
</organism>
<evidence type="ECO:0000313" key="7">
    <source>
        <dbReference type="EMBL" id="HEC05228.1"/>
    </source>
</evidence>
<dbReference type="InterPro" id="IPR036909">
    <property type="entry name" value="Cyt_c-like_dom_sf"/>
</dbReference>
<dbReference type="GO" id="GO:0020037">
    <property type="term" value="F:heme binding"/>
    <property type="evidence" value="ECO:0007669"/>
    <property type="project" value="InterPro"/>
</dbReference>
<keyword evidence="2 4" id="KW-0479">Metal-binding</keyword>